<dbReference type="GO" id="GO:0005634">
    <property type="term" value="C:nucleus"/>
    <property type="evidence" value="ECO:0007669"/>
    <property type="project" value="UniProtKB-SubCell"/>
</dbReference>
<evidence type="ECO:0000259" key="9">
    <source>
        <dbReference type="PROSITE" id="PS50090"/>
    </source>
</evidence>
<protein>
    <submittedName>
        <fullName evidence="11">UDP-galactose/UDP-glucose transporter 3-like</fullName>
    </submittedName>
</protein>
<dbReference type="PANTHER" id="PTHR45614">
    <property type="entry name" value="MYB PROTEIN-RELATED"/>
    <property type="match status" value="1"/>
</dbReference>
<comment type="subunit">
    <text evidence="7">Interacts with RBR1.</text>
</comment>
<dbReference type="CDD" id="cd00167">
    <property type="entry name" value="SANT"/>
    <property type="match status" value="2"/>
</dbReference>
<dbReference type="InterPro" id="IPR050560">
    <property type="entry name" value="MYB_TF"/>
</dbReference>
<dbReference type="GO" id="GO:1901333">
    <property type="term" value="P:positive regulation of lateral root development"/>
    <property type="evidence" value="ECO:0007669"/>
    <property type="project" value="UniProtKB-ARBA"/>
</dbReference>
<dbReference type="InterPro" id="IPR009057">
    <property type="entry name" value="Homeodomain-like_sf"/>
</dbReference>
<proteinExistence type="predicted"/>
<dbReference type="EMBL" id="VEPZ02001274">
    <property type="protein sequence ID" value="KAE8682969.1"/>
    <property type="molecule type" value="Genomic_DNA"/>
</dbReference>
<feature type="domain" description="HTH myb-type" evidence="10">
    <location>
        <begin position="16"/>
        <end position="71"/>
    </location>
</feature>
<feature type="domain" description="HTH myb-type" evidence="10">
    <location>
        <begin position="72"/>
        <end position="132"/>
    </location>
</feature>
<dbReference type="GO" id="GO:1901002">
    <property type="term" value="P:positive regulation of response to salt stress"/>
    <property type="evidence" value="ECO:0007669"/>
    <property type="project" value="UniProtKB-ARBA"/>
</dbReference>
<feature type="domain" description="Myb-like" evidence="9">
    <location>
        <begin position="24"/>
        <end position="67"/>
    </location>
</feature>
<dbReference type="InterPro" id="IPR017930">
    <property type="entry name" value="Myb_dom"/>
</dbReference>
<dbReference type="PROSITE" id="PS51294">
    <property type="entry name" value="HTH_MYB"/>
    <property type="match status" value="2"/>
</dbReference>
<dbReference type="GO" id="GO:0009554">
    <property type="term" value="P:megasporogenesis"/>
    <property type="evidence" value="ECO:0007669"/>
    <property type="project" value="UniProtKB-ARBA"/>
</dbReference>
<dbReference type="GO" id="GO:0000978">
    <property type="term" value="F:RNA polymerase II cis-regulatory region sequence-specific DNA binding"/>
    <property type="evidence" value="ECO:0007669"/>
    <property type="project" value="TreeGrafter"/>
</dbReference>
<reference evidence="11" key="1">
    <citation type="submission" date="2019-09" db="EMBL/GenBank/DDBJ databases">
        <title>Draft genome information of white flower Hibiscus syriacus.</title>
        <authorList>
            <person name="Kim Y.-M."/>
        </authorList>
    </citation>
    <scope>NUCLEOTIDE SEQUENCE [LARGE SCALE GENOMIC DNA]</scope>
    <source>
        <strain evidence="11">YM2019G1</strain>
    </source>
</reference>
<dbReference type="GO" id="GO:0010444">
    <property type="term" value="P:guard mother cell differentiation"/>
    <property type="evidence" value="ECO:0007669"/>
    <property type="project" value="UniProtKB-ARBA"/>
</dbReference>
<evidence type="ECO:0000256" key="4">
    <source>
        <dbReference type="ARBA" id="ARBA00023125"/>
    </source>
</evidence>
<sequence>MPETKKKNGGNEDFKKKERHIVTWTREEDDILREQISLHGTENWAIIASKFKDKTTRQCRRRWYIYLNSDFKKGGWSPEEDMLLCEAQKVFGNRWTEIAKVVSGSFGLQELTEIRTDNAVKNRFSTLCKKRAKYEALPKENTTCINPNNNRILLQNGMNVDGTADPTGSVKRMRRSHISDLTENCNFGDRSHGVSGTMMNQQLRHPFVVLGQNLHNANSVVVQSHVNNDKEVSNDGKSPQANNSWHRHLRSSPLNFFKIYTYILFLHYWLAAQNNRTQGTFLKKDDPKINALMQQAELLSSLALKVNSDNTEKSLENAWKILQDFLNQSKENDILRYTMSDIDLQLEDFKDLFEGLRSSNEGSQPSWRQPDLYKASPASSEYSTGSTLMPHLAGEAGEETQAKIDALHQDILSSPIQEQNCGNEEEKRTPSGANTNQAVDIIPSCNDQTNNIVASTSLGIEFSSPVQVTPLFRSLAAGIPSPNFSESERNFLLKTLGMESPSNPGINLSQPPPCKRVLLHSL</sequence>
<dbReference type="GO" id="GO:0050891">
    <property type="term" value="P:multicellular organismal-level water homeostasis"/>
    <property type="evidence" value="ECO:0007669"/>
    <property type="project" value="UniProtKB-ARBA"/>
</dbReference>
<evidence type="ECO:0000256" key="8">
    <source>
        <dbReference type="SAM" id="MobiDB-lite"/>
    </source>
</evidence>
<evidence type="ECO:0000256" key="5">
    <source>
        <dbReference type="ARBA" id="ARBA00023163"/>
    </source>
</evidence>
<dbReference type="GO" id="GO:0009737">
    <property type="term" value="P:response to abscisic acid"/>
    <property type="evidence" value="ECO:0007669"/>
    <property type="project" value="UniProtKB-ARBA"/>
</dbReference>
<dbReference type="SUPFAM" id="SSF46689">
    <property type="entry name" value="Homeodomain-like"/>
    <property type="match status" value="1"/>
</dbReference>
<evidence type="ECO:0000259" key="10">
    <source>
        <dbReference type="PROSITE" id="PS51294"/>
    </source>
</evidence>
<comment type="subcellular location">
    <subcellularLocation>
        <location evidence="1">Nucleus</location>
    </subcellularLocation>
</comment>
<dbReference type="GO" id="GO:0000981">
    <property type="term" value="F:DNA-binding transcription factor activity, RNA polymerase II-specific"/>
    <property type="evidence" value="ECO:0007669"/>
    <property type="project" value="TreeGrafter"/>
</dbReference>
<dbReference type="GO" id="GO:0010235">
    <property type="term" value="P:guard mother cell cytokinesis"/>
    <property type="evidence" value="ECO:0007669"/>
    <property type="project" value="UniProtKB-ARBA"/>
</dbReference>
<dbReference type="InterPro" id="IPR001005">
    <property type="entry name" value="SANT/Myb"/>
</dbReference>
<feature type="compositionally biased region" description="Polar residues" evidence="8">
    <location>
        <begin position="377"/>
        <end position="386"/>
    </location>
</feature>
<feature type="region of interest" description="Disordered" evidence="8">
    <location>
        <begin position="358"/>
        <end position="386"/>
    </location>
</feature>
<evidence type="ECO:0000256" key="6">
    <source>
        <dbReference type="ARBA" id="ARBA00023242"/>
    </source>
</evidence>
<dbReference type="GO" id="GO:1902584">
    <property type="term" value="P:positive regulation of response to water deprivation"/>
    <property type="evidence" value="ECO:0007669"/>
    <property type="project" value="UniProtKB-ARBA"/>
</dbReference>
<evidence type="ECO:0000313" key="11">
    <source>
        <dbReference type="EMBL" id="KAE8682969.1"/>
    </source>
</evidence>
<dbReference type="GO" id="GO:1902806">
    <property type="term" value="P:regulation of cell cycle G1/S phase transition"/>
    <property type="evidence" value="ECO:0007669"/>
    <property type="project" value="UniProtKB-ARBA"/>
</dbReference>
<evidence type="ECO:0000256" key="7">
    <source>
        <dbReference type="ARBA" id="ARBA00063045"/>
    </source>
</evidence>
<dbReference type="PROSITE" id="PS50090">
    <property type="entry name" value="MYB_LIKE"/>
    <property type="match status" value="2"/>
</dbReference>
<feature type="domain" description="Myb-like" evidence="9">
    <location>
        <begin position="68"/>
        <end position="128"/>
    </location>
</feature>
<dbReference type="GO" id="GO:0048364">
    <property type="term" value="P:root development"/>
    <property type="evidence" value="ECO:0007669"/>
    <property type="project" value="UniProtKB-ARBA"/>
</dbReference>
<evidence type="ECO:0000256" key="2">
    <source>
        <dbReference type="ARBA" id="ARBA00022737"/>
    </source>
</evidence>
<keyword evidence="6" id="KW-0539">Nucleus</keyword>
<keyword evidence="2" id="KW-0677">Repeat</keyword>
<keyword evidence="5" id="KW-0804">Transcription</keyword>
<accession>A0A6A2YUD2</accession>
<dbReference type="AlphaFoldDB" id="A0A6A2YUD2"/>
<evidence type="ECO:0000256" key="3">
    <source>
        <dbReference type="ARBA" id="ARBA00023015"/>
    </source>
</evidence>
<dbReference type="PANTHER" id="PTHR45614:SF76">
    <property type="entry name" value="TRANSCRIPTION FACTOR MYB124"/>
    <property type="match status" value="1"/>
</dbReference>
<organism evidence="11 12">
    <name type="scientific">Hibiscus syriacus</name>
    <name type="common">Rose of Sharon</name>
    <dbReference type="NCBI Taxonomy" id="106335"/>
    <lineage>
        <taxon>Eukaryota</taxon>
        <taxon>Viridiplantae</taxon>
        <taxon>Streptophyta</taxon>
        <taxon>Embryophyta</taxon>
        <taxon>Tracheophyta</taxon>
        <taxon>Spermatophyta</taxon>
        <taxon>Magnoliopsida</taxon>
        <taxon>eudicotyledons</taxon>
        <taxon>Gunneridae</taxon>
        <taxon>Pentapetalae</taxon>
        <taxon>rosids</taxon>
        <taxon>malvids</taxon>
        <taxon>Malvales</taxon>
        <taxon>Malvaceae</taxon>
        <taxon>Malvoideae</taxon>
        <taxon>Hibiscus</taxon>
    </lineage>
</organism>
<feature type="compositionally biased region" description="Polar residues" evidence="8">
    <location>
        <begin position="358"/>
        <end position="367"/>
    </location>
</feature>
<dbReference type="Pfam" id="PF13921">
    <property type="entry name" value="Myb_DNA-bind_6"/>
    <property type="match status" value="1"/>
</dbReference>
<comment type="caution">
    <text evidence="11">The sequence shown here is derived from an EMBL/GenBank/DDBJ whole genome shotgun (WGS) entry which is preliminary data.</text>
</comment>
<dbReference type="GO" id="GO:0009629">
    <property type="term" value="P:response to gravity"/>
    <property type="evidence" value="ECO:0007669"/>
    <property type="project" value="UniProtKB-ARBA"/>
</dbReference>
<dbReference type="SMART" id="SM00717">
    <property type="entry name" value="SANT"/>
    <property type="match status" value="2"/>
</dbReference>
<evidence type="ECO:0000313" key="12">
    <source>
        <dbReference type="Proteomes" id="UP000436088"/>
    </source>
</evidence>
<dbReference type="GO" id="GO:0010376">
    <property type="term" value="P:stomatal complex formation"/>
    <property type="evidence" value="ECO:0007669"/>
    <property type="project" value="UniProtKB-ARBA"/>
</dbReference>
<dbReference type="Proteomes" id="UP000436088">
    <property type="component" value="Unassembled WGS sequence"/>
</dbReference>
<name>A0A6A2YUD2_HIBSY</name>
<gene>
    <name evidence="11" type="ORF">F3Y22_tig00111221pilonHSYRG00009</name>
</gene>
<dbReference type="GO" id="GO:2000037">
    <property type="term" value="P:regulation of stomatal complex patterning"/>
    <property type="evidence" value="ECO:0007669"/>
    <property type="project" value="UniProtKB-ARBA"/>
</dbReference>
<evidence type="ECO:0000256" key="1">
    <source>
        <dbReference type="ARBA" id="ARBA00004123"/>
    </source>
</evidence>
<dbReference type="Gene3D" id="1.10.10.60">
    <property type="entry name" value="Homeodomain-like"/>
    <property type="match status" value="2"/>
</dbReference>
<dbReference type="GO" id="GO:0032875">
    <property type="term" value="P:regulation of DNA endoreduplication"/>
    <property type="evidence" value="ECO:0007669"/>
    <property type="project" value="UniProtKB-ARBA"/>
</dbReference>
<keyword evidence="4" id="KW-0238">DNA-binding</keyword>
<keyword evidence="12" id="KW-1185">Reference proteome</keyword>
<keyword evidence="3" id="KW-0805">Transcription regulation</keyword>
<dbReference type="GO" id="GO:0010052">
    <property type="term" value="P:guard cell differentiation"/>
    <property type="evidence" value="ECO:0007669"/>
    <property type="project" value="UniProtKB-ARBA"/>
</dbReference>
<dbReference type="FunFam" id="1.10.10.60:FF:000355">
    <property type="entry name" value="Transcription factor MYB124"/>
    <property type="match status" value="1"/>
</dbReference>